<name>A0A388K1Q1_CHABU</name>
<protein>
    <submittedName>
        <fullName evidence="4">Uncharacterized protein</fullName>
    </submittedName>
</protein>
<keyword evidence="5" id="KW-1185">Reference proteome</keyword>
<dbReference type="Proteomes" id="UP000265515">
    <property type="component" value="Unassembled WGS sequence"/>
</dbReference>
<dbReference type="Gramene" id="GBG63980">
    <property type="protein sequence ID" value="GBG63980"/>
    <property type="gene ID" value="CBR_g40223"/>
</dbReference>
<evidence type="ECO:0000256" key="2">
    <source>
        <dbReference type="SAM" id="MobiDB-lite"/>
    </source>
</evidence>
<evidence type="ECO:0000256" key="3">
    <source>
        <dbReference type="SAM" id="Phobius"/>
    </source>
</evidence>
<evidence type="ECO:0000313" key="5">
    <source>
        <dbReference type="Proteomes" id="UP000265515"/>
    </source>
</evidence>
<gene>
    <name evidence="4" type="ORF">CBR_g40223</name>
</gene>
<reference evidence="4 5" key="1">
    <citation type="journal article" date="2018" name="Cell">
        <title>The Chara Genome: Secondary Complexity and Implications for Plant Terrestrialization.</title>
        <authorList>
            <person name="Nishiyama T."/>
            <person name="Sakayama H."/>
            <person name="Vries J.D."/>
            <person name="Buschmann H."/>
            <person name="Saint-Marcoux D."/>
            <person name="Ullrich K.K."/>
            <person name="Haas F.B."/>
            <person name="Vanderstraeten L."/>
            <person name="Becker D."/>
            <person name="Lang D."/>
            <person name="Vosolsobe S."/>
            <person name="Rombauts S."/>
            <person name="Wilhelmsson P.K.I."/>
            <person name="Janitza P."/>
            <person name="Kern R."/>
            <person name="Heyl A."/>
            <person name="Rumpler F."/>
            <person name="Villalobos L.I.A.C."/>
            <person name="Clay J.M."/>
            <person name="Skokan R."/>
            <person name="Toyoda A."/>
            <person name="Suzuki Y."/>
            <person name="Kagoshima H."/>
            <person name="Schijlen E."/>
            <person name="Tajeshwar N."/>
            <person name="Catarino B."/>
            <person name="Hetherington A.J."/>
            <person name="Saltykova A."/>
            <person name="Bonnot C."/>
            <person name="Breuninger H."/>
            <person name="Symeonidi A."/>
            <person name="Radhakrishnan G.V."/>
            <person name="Van Nieuwerburgh F."/>
            <person name="Deforce D."/>
            <person name="Chang C."/>
            <person name="Karol K.G."/>
            <person name="Hedrich R."/>
            <person name="Ulvskov P."/>
            <person name="Glockner G."/>
            <person name="Delwiche C.F."/>
            <person name="Petrasek J."/>
            <person name="Van de Peer Y."/>
            <person name="Friml J."/>
            <person name="Beilby M."/>
            <person name="Dolan L."/>
            <person name="Kohara Y."/>
            <person name="Sugano S."/>
            <person name="Fujiyama A."/>
            <person name="Delaux P.-M."/>
            <person name="Quint M."/>
            <person name="TheiBen G."/>
            <person name="Hagemann M."/>
            <person name="Harholt J."/>
            <person name="Dunand C."/>
            <person name="Zachgo S."/>
            <person name="Langdale J."/>
            <person name="Maumus F."/>
            <person name="Straeten D.V.D."/>
            <person name="Gould S.B."/>
            <person name="Rensing S.A."/>
        </authorList>
    </citation>
    <scope>NUCLEOTIDE SEQUENCE [LARGE SCALE GENOMIC DNA]</scope>
    <source>
        <strain evidence="4 5">S276</strain>
    </source>
</reference>
<accession>A0A388K1Q1</accession>
<sequence length="230" mass="26883">MDDYPMYGLLMGFSLWGTLWRLLFPLGFWHTIACRVETRSGVGTTPYTQAQEEEAAKILAEQKARKEEKELVKQATKIALQQEQAAKMNKLQEEMERVKKEEEEKMKVVDTEEVEEEKEKQAEAEEIPPIRRSVREKGESSGTKGDPWIEKKVTEWVANLSLGETEEAMLYVPLDEQETVIKKIEAEADPLKSQMIVEEKKLEWRLRLIRENKRRMEEAEKVARELEEVK</sequence>
<proteinExistence type="predicted"/>
<evidence type="ECO:0000256" key="1">
    <source>
        <dbReference type="SAM" id="Coils"/>
    </source>
</evidence>
<organism evidence="4 5">
    <name type="scientific">Chara braunii</name>
    <name type="common">Braun's stonewort</name>
    <dbReference type="NCBI Taxonomy" id="69332"/>
    <lineage>
        <taxon>Eukaryota</taxon>
        <taxon>Viridiplantae</taxon>
        <taxon>Streptophyta</taxon>
        <taxon>Charophyceae</taxon>
        <taxon>Charales</taxon>
        <taxon>Characeae</taxon>
        <taxon>Chara</taxon>
    </lineage>
</organism>
<feature type="coiled-coil region" evidence="1">
    <location>
        <begin position="174"/>
        <end position="229"/>
    </location>
</feature>
<keyword evidence="3" id="KW-0472">Membrane</keyword>
<comment type="caution">
    <text evidence="4">The sequence shown here is derived from an EMBL/GenBank/DDBJ whole genome shotgun (WGS) entry which is preliminary data.</text>
</comment>
<feature type="region of interest" description="Disordered" evidence="2">
    <location>
        <begin position="102"/>
        <end position="125"/>
    </location>
</feature>
<keyword evidence="3" id="KW-1133">Transmembrane helix</keyword>
<keyword evidence="1" id="KW-0175">Coiled coil</keyword>
<feature type="transmembrane region" description="Helical" evidence="3">
    <location>
        <begin position="6"/>
        <end position="29"/>
    </location>
</feature>
<keyword evidence="3" id="KW-0812">Transmembrane</keyword>
<dbReference type="AlphaFoldDB" id="A0A388K1Q1"/>
<evidence type="ECO:0000313" key="4">
    <source>
        <dbReference type="EMBL" id="GBG63980.1"/>
    </source>
</evidence>
<dbReference type="EMBL" id="BFEA01000045">
    <property type="protein sequence ID" value="GBG63980.1"/>
    <property type="molecule type" value="Genomic_DNA"/>
</dbReference>